<dbReference type="Gene3D" id="3.40.50.300">
    <property type="entry name" value="P-loop containing nucleotide triphosphate hydrolases"/>
    <property type="match status" value="1"/>
</dbReference>
<reference evidence="1" key="1">
    <citation type="submission" date="2020-05" db="EMBL/GenBank/DDBJ databases">
        <authorList>
            <person name="Chiriac C."/>
            <person name="Salcher M."/>
            <person name="Ghai R."/>
            <person name="Kavagutti S V."/>
        </authorList>
    </citation>
    <scope>NUCLEOTIDE SEQUENCE</scope>
</reference>
<dbReference type="InterPro" id="IPR027417">
    <property type="entry name" value="P-loop_NTPase"/>
</dbReference>
<dbReference type="AlphaFoldDB" id="A0A6J6NNB0"/>
<evidence type="ECO:0000313" key="2">
    <source>
        <dbReference type="EMBL" id="CAB4800472.1"/>
    </source>
</evidence>
<evidence type="ECO:0000313" key="1">
    <source>
        <dbReference type="EMBL" id="CAB4688160.1"/>
    </source>
</evidence>
<dbReference type="EMBL" id="CAEZXS010000015">
    <property type="protein sequence ID" value="CAB4688160.1"/>
    <property type="molecule type" value="Genomic_DNA"/>
</dbReference>
<organism evidence="1">
    <name type="scientific">freshwater metagenome</name>
    <dbReference type="NCBI Taxonomy" id="449393"/>
    <lineage>
        <taxon>unclassified sequences</taxon>
        <taxon>metagenomes</taxon>
        <taxon>ecological metagenomes</taxon>
    </lineage>
</organism>
<dbReference type="Pfam" id="PF13469">
    <property type="entry name" value="Sulfotransfer_3"/>
    <property type="match status" value="1"/>
</dbReference>
<gene>
    <name evidence="1" type="ORF">UFOPK2582_00235</name>
    <name evidence="2" type="ORF">UFOPK3046_00531</name>
    <name evidence="3" type="ORF">UFOPK3914_00377</name>
    <name evidence="4" type="ORF">UFOPK4173_00612</name>
</gene>
<sequence>MPPPLFIVGTARSGTSWAFDLIASHPDMSMGFESKLPLEGAELYRQFGNLSSKEDLLRLFSELQGQIHDPMNTELYRLLDQPSVLSAAWEAHQSAPGWAAICESIFCSLDSTTHWGNKLLRIETTPDLLLLWPEARFVVLTRDPRAVVASQEVKFDTSIPYSATYWLTHADWVLNRIGEDPRYLVVDLTEMATDPGPTLEWAFSQTGLDCEPIKKLIADHPGDPKRLEKWRGSLSADRQREVEEYCFAPMTRLGYQPELATKHREIGKLRRLWLVASFHGRELLKDPGSIRRKRVFKRLGAVLGISSFESF</sequence>
<dbReference type="EMBL" id="CAFBOG010000021">
    <property type="protein sequence ID" value="CAB4970748.1"/>
    <property type="molecule type" value="Genomic_DNA"/>
</dbReference>
<evidence type="ECO:0000313" key="4">
    <source>
        <dbReference type="EMBL" id="CAB5031026.1"/>
    </source>
</evidence>
<protein>
    <submittedName>
        <fullName evidence="1">Unannotated protein</fullName>
    </submittedName>
</protein>
<accession>A0A6J6NNB0</accession>
<proteinExistence type="predicted"/>
<evidence type="ECO:0000313" key="3">
    <source>
        <dbReference type="EMBL" id="CAB4970748.1"/>
    </source>
</evidence>
<dbReference type="SUPFAM" id="SSF52540">
    <property type="entry name" value="P-loop containing nucleoside triphosphate hydrolases"/>
    <property type="match status" value="1"/>
</dbReference>
<name>A0A6J6NNB0_9ZZZZ</name>
<dbReference type="EMBL" id="CAFAAQ010000031">
    <property type="protein sequence ID" value="CAB4800472.1"/>
    <property type="molecule type" value="Genomic_DNA"/>
</dbReference>
<dbReference type="EMBL" id="CAFBPW010000048">
    <property type="protein sequence ID" value="CAB5031026.1"/>
    <property type="molecule type" value="Genomic_DNA"/>
</dbReference>